<proteinExistence type="predicted"/>
<comment type="caution">
    <text evidence="1">The sequence shown here is derived from an EMBL/GenBank/DDBJ whole genome shotgun (WGS) entry which is preliminary data.</text>
</comment>
<dbReference type="RefSeq" id="WP_189499810.1">
    <property type="nucleotide sequence ID" value="NZ_BLLN01000005.1"/>
</dbReference>
<evidence type="ECO:0000313" key="2">
    <source>
        <dbReference type="Proteomes" id="UP000472710"/>
    </source>
</evidence>
<dbReference type="GeneID" id="95068662"/>
<dbReference type="Proteomes" id="UP000472710">
    <property type="component" value="Unassembled WGS sequence"/>
</dbReference>
<sequence length="337" mass="36467">MRPDTPDETTPHASHTAEAERLERAAALYPEDAEQLLLQAAAHHEVAGDRDRATTLYDRLLALPAERPVLVRALKAANLWEYGHEAEARAIIDGVRLAAPRSPEPWLIAAEALEAHDELESAHSVFTDATELLVGDTRNPPRETRPLLFGRHRVRRLLGADHDARDDLADRLHEAPVPLDELHDPNRLWSLGSDNPAELQAEIARLRAELGSYRAALSRPFPVAVLHWPEDELAQLLTAHPALTAAYPSHEAHLAAVESSLRELAATGTPNLGTVSATLPSYEAFAAAEATTPTDPSLLPLYATTLAARGRAETWPPAPGAECWCGSGRGYGGCHGA</sequence>
<dbReference type="InterPro" id="IPR011990">
    <property type="entry name" value="TPR-like_helical_dom_sf"/>
</dbReference>
<dbReference type="SUPFAM" id="SSF48452">
    <property type="entry name" value="TPR-like"/>
    <property type="match status" value="1"/>
</dbReference>
<reference evidence="1 2" key="1">
    <citation type="submission" date="2020-02" db="EMBL/GenBank/DDBJ databases">
        <title>Whole genome shotgun sequence of Streptomyces diastaticus subsp. diastaticus NBRC 13412.</title>
        <authorList>
            <person name="Ichikawa N."/>
            <person name="Komaki H."/>
            <person name="Tamura T."/>
        </authorList>
    </citation>
    <scope>NUCLEOTIDE SEQUENCE [LARGE SCALE GENOMIC DNA]</scope>
    <source>
        <strain evidence="1 2">NBRC 13412</strain>
    </source>
</reference>
<dbReference type="EMBL" id="BLLN01000005">
    <property type="protein sequence ID" value="GFH74827.1"/>
    <property type="molecule type" value="Genomic_DNA"/>
</dbReference>
<evidence type="ECO:0000313" key="1">
    <source>
        <dbReference type="EMBL" id="GFH74827.1"/>
    </source>
</evidence>
<accession>A0ABQ1CWY7</accession>
<dbReference type="Gene3D" id="1.25.40.10">
    <property type="entry name" value="Tetratricopeptide repeat domain"/>
    <property type="match status" value="1"/>
</dbReference>
<organism evidence="1 2">
    <name type="scientific">Streptomyces diastaticus subsp. diastaticus</name>
    <dbReference type="NCBI Taxonomy" id="68040"/>
    <lineage>
        <taxon>Bacteria</taxon>
        <taxon>Bacillati</taxon>
        <taxon>Actinomycetota</taxon>
        <taxon>Actinomycetes</taxon>
        <taxon>Kitasatosporales</taxon>
        <taxon>Streptomycetaceae</taxon>
        <taxon>Streptomyces</taxon>
        <taxon>Streptomyces diastaticus group</taxon>
    </lineage>
</organism>
<protein>
    <submittedName>
        <fullName evidence="1">Preprotein translocase SecA</fullName>
    </submittedName>
</protein>
<name>A0ABQ1CWY7_STRDI</name>
<gene>
    <name evidence="1" type="ORF">Sdia_55950</name>
</gene>
<keyword evidence="2" id="KW-1185">Reference proteome</keyword>